<organism evidence="1 2">
    <name type="scientific">Puccinia coronata f. sp. avenae</name>
    <dbReference type="NCBI Taxonomy" id="200324"/>
    <lineage>
        <taxon>Eukaryota</taxon>
        <taxon>Fungi</taxon>
        <taxon>Dikarya</taxon>
        <taxon>Basidiomycota</taxon>
        <taxon>Pucciniomycotina</taxon>
        <taxon>Pucciniomycetes</taxon>
        <taxon>Pucciniales</taxon>
        <taxon>Pucciniaceae</taxon>
        <taxon>Puccinia</taxon>
    </lineage>
</organism>
<dbReference type="EMBL" id="PGCJ01000511">
    <property type="protein sequence ID" value="PLW26969.1"/>
    <property type="molecule type" value="Genomic_DNA"/>
</dbReference>
<name>A0A2N5TN94_9BASI</name>
<sequence length="359" mass="39709">MSLEVFGAAWYLAVQELTFSMILGRASCIKSNTPAWYLAVQELTFSMILSRASCSESNTLPATLLLLYVACNGCKGISAAKWANTWFASKGSKQLKCGKVDSGLYKICHQIENVIGVKPQLYEFLFTIGADTEVYPDSLNQLVLTASNNGRLLVVSNLIIDEYAEINVDKRGQCCYPNTTNDRKAGEHQDAATIAPAAGVSTALLHLSSHQPARRHRHHKLICYTLLVAHADQARQDRWPRLLSACRTRATCHLGQGLKPCAADNSRSSRDPRNAFKAMLQPLRHFGSSIAPPRLFRLLQCHDRQLTQSKITLWKQQGIYSEFMSGFAPTPIRAPDFIPGWSECFPSSVPPAGDNPIDK</sequence>
<evidence type="ECO:0000313" key="2">
    <source>
        <dbReference type="Proteomes" id="UP000235388"/>
    </source>
</evidence>
<dbReference type="AlphaFoldDB" id="A0A2N5TN94"/>
<gene>
    <name evidence="1" type="ORF">PCANC_26902</name>
</gene>
<keyword evidence="2" id="KW-1185">Reference proteome</keyword>
<dbReference type="STRING" id="200324.A0A2N5TN94"/>
<protein>
    <submittedName>
        <fullName evidence="1">Uncharacterized protein</fullName>
    </submittedName>
</protein>
<dbReference type="Pfam" id="PF03142">
    <property type="entry name" value="Chitin_synth_2"/>
    <property type="match status" value="1"/>
</dbReference>
<proteinExistence type="predicted"/>
<dbReference type="Proteomes" id="UP000235388">
    <property type="component" value="Unassembled WGS sequence"/>
</dbReference>
<reference evidence="1 2" key="1">
    <citation type="submission" date="2017-11" db="EMBL/GenBank/DDBJ databases">
        <title>De novo assembly and phasing of dikaryotic genomes from two isolates of Puccinia coronata f. sp. avenae, the causal agent of oat crown rust.</title>
        <authorList>
            <person name="Miller M.E."/>
            <person name="Zhang Y."/>
            <person name="Omidvar V."/>
            <person name="Sperschneider J."/>
            <person name="Schwessinger B."/>
            <person name="Raley C."/>
            <person name="Palmer J.M."/>
            <person name="Garnica D."/>
            <person name="Upadhyaya N."/>
            <person name="Rathjen J."/>
            <person name="Taylor J.M."/>
            <person name="Park R.F."/>
            <person name="Dodds P.N."/>
            <person name="Hirsch C.D."/>
            <person name="Kianian S.F."/>
            <person name="Figueroa M."/>
        </authorList>
    </citation>
    <scope>NUCLEOTIDE SEQUENCE [LARGE SCALE GENOMIC DNA]</scope>
    <source>
        <strain evidence="1">12NC29</strain>
    </source>
</reference>
<accession>A0A2N5TN94</accession>
<comment type="caution">
    <text evidence="1">The sequence shown here is derived from an EMBL/GenBank/DDBJ whole genome shotgun (WGS) entry which is preliminary data.</text>
</comment>
<evidence type="ECO:0000313" key="1">
    <source>
        <dbReference type="EMBL" id="PLW26969.1"/>
    </source>
</evidence>